<feature type="compositionally biased region" description="Basic and acidic residues" evidence="1">
    <location>
        <begin position="1"/>
        <end position="29"/>
    </location>
</feature>
<protein>
    <recommendedName>
        <fullName evidence="4">BRI1 kinase inhibitor 1</fullName>
    </recommendedName>
</protein>
<evidence type="ECO:0008006" key="4">
    <source>
        <dbReference type="Google" id="ProtNLM"/>
    </source>
</evidence>
<dbReference type="GO" id="GO:0019210">
    <property type="term" value="F:kinase inhibitor activity"/>
    <property type="evidence" value="ECO:0007669"/>
    <property type="project" value="InterPro"/>
</dbReference>
<feature type="region of interest" description="Disordered" evidence="1">
    <location>
        <begin position="1"/>
        <end position="51"/>
    </location>
</feature>
<evidence type="ECO:0000313" key="3">
    <source>
        <dbReference type="Proteomes" id="UP001497480"/>
    </source>
</evidence>
<evidence type="ECO:0000313" key="2">
    <source>
        <dbReference type="EMBL" id="CAL0323780.1"/>
    </source>
</evidence>
<dbReference type="InterPro" id="IPR039620">
    <property type="entry name" value="BKI1/MAKR1/3/4"/>
</dbReference>
<comment type="caution">
    <text evidence="2">The sequence shown here is derived from an EMBL/GenBank/DDBJ whole genome shotgun (WGS) entry which is preliminary data.</text>
</comment>
<name>A0AAV1XPX9_LUPLU</name>
<dbReference type="PANTHER" id="PTHR33312">
    <property type="entry name" value="MEMBRANE-ASSOCIATED KINASE REGULATOR 4-RELATED"/>
    <property type="match status" value="1"/>
</dbReference>
<sequence>MEIHQHQKNIENNVKKQIEEGEKLRHQNKQDQANIKQQSPPPSATSSPTHEFSFTISLNSSSTTLFDDKSKAPPSSLALDLSPADDIFFHGHLLPLHFLSHHTSSPRSSTNSMDSFTLPIKELLQDENLSKDNSVSCCTSNRSNITIDIINNKNNNIESNNIGTKGEGNKKTKHAFSLFGLTKGPKGYEDRDKGDKENNKKKLKFDMIHTLKKYLRIVLFKGVREKVKLHRQSQSYSYSGNVTPREKQDLRGWRGKFSAPASMRTSPTNSGLLLATSGIPSASDSTMEELQAAIQAAIAHCKNSIAKEEKLKC</sequence>
<reference evidence="2 3" key="1">
    <citation type="submission" date="2024-03" db="EMBL/GenBank/DDBJ databases">
        <authorList>
            <person name="Martinez-Hernandez J."/>
        </authorList>
    </citation>
    <scope>NUCLEOTIDE SEQUENCE [LARGE SCALE GENOMIC DNA]</scope>
</reference>
<keyword evidence="3" id="KW-1185">Reference proteome</keyword>
<dbReference type="AlphaFoldDB" id="A0AAV1XPX9"/>
<accession>A0AAV1XPX9</accession>
<evidence type="ECO:0000256" key="1">
    <source>
        <dbReference type="SAM" id="MobiDB-lite"/>
    </source>
</evidence>
<proteinExistence type="predicted"/>
<dbReference type="Proteomes" id="UP001497480">
    <property type="component" value="Unassembled WGS sequence"/>
</dbReference>
<organism evidence="2 3">
    <name type="scientific">Lupinus luteus</name>
    <name type="common">European yellow lupine</name>
    <dbReference type="NCBI Taxonomy" id="3873"/>
    <lineage>
        <taxon>Eukaryota</taxon>
        <taxon>Viridiplantae</taxon>
        <taxon>Streptophyta</taxon>
        <taxon>Embryophyta</taxon>
        <taxon>Tracheophyta</taxon>
        <taxon>Spermatophyta</taxon>
        <taxon>Magnoliopsida</taxon>
        <taxon>eudicotyledons</taxon>
        <taxon>Gunneridae</taxon>
        <taxon>Pentapetalae</taxon>
        <taxon>rosids</taxon>
        <taxon>fabids</taxon>
        <taxon>Fabales</taxon>
        <taxon>Fabaceae</taxon>
        <taxon>Papilionoideae</taxon>
        <taxon>50 kb inversion clade</taxon>
        <taxon>genistoids sensu lato</taxon>
        <taxon>core genistoids</taxon>
        <taxon>Genisteae</taxon>
        <taxon>Lupinus</taxon>
    </lineage>
</organism>
<dbReference type="PANTHER" id="PTHR33312:SF19">
    <property type="entry name" value="BRI1 KINASE INHIBITOR 1"/>
    <property type="match status" value="1"/>
</dbReference>
<gene>
    <name evidence="2" type="ORF">LLUT_LOCUS24840</name>
</gene>
<dbReference type="GO" id="GO:0005886">
    <property type="term" value="C:plasma membrane"/>
    <property type="evidence" value="ECO:0007669"/>
    <property type="project" value="InterPro"/>
</dbReference>
<dbReference type="EMBL" id="CAXHTB010000017">
    <property type="protein sequence ID" value="CAL0323780.1"/>
    <property type="molecule type" value="Genomic_DNA"/>
</dbReference>